<sequence>MERKSGGARLALSSPLYNPNDAVVDIIFIHGLGGHRENTWTKYNVFWPQKILPEDVPKARIWSWGYDADLLHFWNKHSNNALKDHSSQLCSDLAGVRVEAPNRPILFVVHSLGGIVCENAMVQSTLSADEHIKQIAACTKGIVFLGTPLEGSKKTKWAEIGHKFASLVGQAKNKDVVEAIKDSSPRLYDLRDKFGHILRSRAESKAGKIEVVCFYEEFDSPIGRIVTKESATILSYEAQSIPADHSEMCKFASKTEPGYERVSKVLKRWVDALEKPVAETPTLGDIINMQVSEVKGGNVSGKHIGNSTMTITYN</sequence>
<protein>
    <submittedName>
        <fullName evidence="1">Uncharacterized protein</fullName>
    </submittedName>
</protein>
<proteinExistence type="predicted"/>
<keyword evidence="2" id="KW-1185">Reference proteome</keyword>
<dbReference type="Proteomes" id="UP001177260">
    <property type="component" value="Unassembled WGS sequence"/>
</dbReference>
<evidence type="ECO:0000313" key="1">
    <source>
        <dbReference type="EMBL" id="KAK1147077.1"/>
    </source>
</evidence>
<reference evidence="1 2" key="1">
    <citation type="journal article" date="2023" name="ACS Omega">
        <title>Identification of the Neoaspergillic Acid Biosynthesis Gene Cluster by Establishing an In Vitro CRISPR-Ribonucleoprotein Genetic System in Aspergillus melleus.</title>
        <authorList>
            <person name="Yuan B."/>
            <person name="Grau M.F."/>
            <person name="Murata R.M."/>
            <person name="Torok T."/>
            <person name="Venkateswaran K."/>
            <person name="Stajich J.E."/>
            <person name="Wang C.C.C."/>
        </authorList>
    </citation>
    <scope>NUCLEOTIDE SEQUENCE [LARGE SCALE GENOMIC DNA]</scope>
    <source>
        <strain evidence="1 2">IMV 1140</strain>
    </source>
</reference>
<name>A0ACC3B9K0_9EURO</name>
<evidence type="ECO:0000313" key="2">
    <source>
        <dbReference type="Proteomes" id="UP001177260"/>
    </source>
</evidence>
<organism evidence="1 2">
    <name type="scientific">Aspergillus melleus</name>
    <dbReference type="NCBI Taxonomy" id="138277"/>
    <lineage>
        <taxon>Eukaryota</taxon>
        <taxon>Fungi</taxon>
        <taxon>Dikarya</taxon>
        <taxon>Ascomycota</taxon>
        <taxon>Pezizomycotina</taxon>
        <taxon>Eurotiomycetes</taxon>
        <taxon>Eurotiomycetidae</taxon>
        <taxon>Eurotiales</taxon>
        <taxon>Aspergillaceae</taxon>
        <taxon>Aspergillus</taxon>
        <taxon>Aspergillus subgen. Circumdati</taxon>
    </lineage>
</organism>
<comment type="caution">
    <text evidence="1">The sequence shown here is derived from an EMBL/GenBank/DDBJ whole genome shotgun (WGS) entry which is preliminary data.</text>
</comment>
<dbReference type="EMBL" id="JAOPJF010000013">
    <property type="protein sequence ID" value="KAK1147077.1"/>
    <property type="molecule type" value="Genomic_DNA"/>
</dbReference>
<accession>A0ACC3B9K0</accession>
<gene>
    <name evidence="1" type="ORF">N8T08_001816</name>
</gene>